<keyword evidence="4" id="KW-0496">Mitochondrion</keyword>
<dbReference type="GO" id="GO:0003735">
    <property type="term" value="F:structural constituent of ribosome"/>
    <property type="evidence" value="ECO:0007669"/>
    <property type="project" value="InterPro"/>
</dbReference>
<gene>
    <name evidence="9" type="ORF">GNLVRS02_ARAD1D17380g</name>
</gene>
<evidence type="ECO:0000256" key="6">
    <source>
        <dbReference type="ARBA" id="ARBA00035188"/>
    </source>
</evidence>
<organism evidence="9">
    <name type="scientific">Blastobotrys adeninivorans</name>
    <name type="common">Yeast</name>
    <name type="synonym">Arxula adeninivorans</name>
    <dbReference type="NCBI Taxonomy" id="409370"/>
    <lineage>
        <taxon>Eukaryota</taxon>
        <taxon>Fungi</taxon>
        <taxon>Dikarya</taxon>
        <taxon>Ascomycota</taxon>
        <taxon>Saccharomycotina</taxon>
        <taxon>Dipodascomycetes</taxon>
        <taxon>Dipodascales</taxon>
        <taxon>Trichomonascaceae</taxon>
        <taxon>Blastobotrys</taxon>
    </lineage>
</organism>
<reference evidence="9" key="2">
    <citation type="submission" date="2014-06" db="EMBL/GenBank/DDBJ databases">
        <title>The complete genome of Blastobotrys (Arxula) adeninivorans LS3 - a yeast of biotechnological interest.</title>
        <authorList>
            <person name="Kunze G."/>
            <person name="Gaillardin C."/>
            <person name="Czernicka M."/>
            <person name="Durrens P."/>
            <person name="Martin T."/>
            <person name="Boer E."/>
            <person name="Gabaldon T."/>
            <person name="Cruz J."/>
            <person name="Talla E."/>
            <person name="Marck C."/>
            <person name="Goffeau A."/>
            <person name="Barbe V."/>
            <person name="Baret P."/>
            <person name="Baronian K."/>
            <person name="Beier S."/>
            <person name="Bleykasten C."/>
            <person name="Bode R."/>
            <person name="Casaregola S."/>
            <person name="Despons L."/>
            <person name="Fairhead C."/>
            <person name="Giersberg M."/>
            <person name="Gierski P."/>
            <person name="Hahnel U."/>
            <person name="Hartmann A."/>
            <person name="Jankowska D."/>
            <person name="Jubin C."/>
            <person name="Jung P."/>
            <person name="Lafontaine I."/>
            <person name="Leh-Louis V."/>
            <person name="Lemaire M."/>
            <person name="Marcet-Houben M."/>
            <person name="Mascher M."/>
            <person name="Morel G."/>
            <person name="Richard G.-F."/>
            <person name="Riechen J."/>
            <person name="Sacerdot C."/>
            <person name="Sarkar A."/>
            <person name="Savel G."/>
            <person name="Schacherer J."/>
            <person name="Sherman D."/>
            <person name="Straub M.-L."/>
            <person name="Stein N."/>
            <person name="Thierry A."/>
            <person name="Trautwein-Schult A."/>
            <person name="Westhof E."/>
            <person name="Worch S."/>
            <person name="Dujon B."/>
            <person name="Souciet J.-L."/>
            <person name="Wincker P."/>
            <person name="Scholz U."/>
            <person name="Neuveglise N."/>
        </authorList>
    </citation>
    <scope>NUCLEOTIDE SEQUENCE</scope>
    <source>
        <strain evidence="9">LS3</strain>
    </source>
</reference>
<dbReference type="Pfam" id="PF05047">
    <property type="entry name" value="L51_S25_CI-B8"/>
    <property type="match status" value="1"/>
</dbReference>
<evidence type="ECO:0000256" key="3">
    <source>
        <dbReference type="ARBA" id="ARBA00022980"/>
    </source>
</evidence>
<reference evidence="9" key="1">
    <citation type="submission" date="2014-02" db="EMBL/GenBank/DDBJ databases">
        <authorList>
            <person name="Genoscope - CEA"/>
        </authorList>
    </citation>
    <scope>NUCLEOTIDE SEQUENCE</scope>
    <source>
        <strain evidence="9">LS3</strain>
    </source>
</reference>
<evidence type="ECO:0000313" key="9">
    <source>
        <dbReference type="EMBL" id="CDP37696.1"/>
    </source>
</evidence>
<evidence type="ECO:0000256" key="7">
    <source>
        <dbReference type="ARBA" id="ARBA00075061"/>
    </source>
</evidence>
<comment type="subcellular location">
    <subcellularLocation>
        <location evidence="1">Mitochondrion</location>
    </subcellularLocation>
</comment>
<protein>
    <recommendedName>
        <fullName evidence="6">Large ribosomal subunit protein mL43</fullName>
    </recommendedName>
    <alternativeName>
        <fullName evidence="7">54S ribosomal protein L51, mitochondrial</fullName>
    </alternativeName>
</protein>
<accession>A0A060TEW2</accession>
<dbReference type="InterPro" id="IPR036249">
    <property type="entry name" value="Thioredoxin-like_sf"/>
</dbReference>
<dbReference type="GO" id="GO:0005762">
    <property type="term" value="C:mitochondrial large ribosomal subunit"/>
    <property type="evidence" value="ECO:0007669"/>
    <property type="project" value="TreeGrafter"/>
</dbReference>
<dbReference type="GO" id="GO:0032543">
    <property type="term" value="P:mitochondrial translation"/>
    <property type="evidence" value="ECO:0007669"/>
    <property type="project" value="InterPro"/>
</dbReference>
<dbReference type="PANTHER" id="PTHR21396:SF2">
    <property type="entry name" value="LARGE RIBOSOMAL SUBUNIT PROTEIN ML43"/>
    <property type="match status" value="1"/>
</dbReference>
<dbReference type="PANTHER" id="PTHR21396">
    <property type="entry name" value="39S RIBOSOMAL PROTEIN L43"/>
    <property type="match status" value="1"/>
</dbReference>
<dbReference type="SMART" id="SM00916">
    <property type="entry name" value="L51_S25_CI-B8"/>
    <property type="match status" value="1"/>
</dbReference>
<sequence>MVKPVTHLTAKSLNGLGSFILPCKRITLRYCNWGGSSKGMREFLRTDLKKIAQENPKIEFVVRRESGHPVVKGDYTNGNDKVVCVRNMTAAEIRRKIDVVRNSSGAQLKKHKVPVISQNPSVRGIWSPFHVDKEYRFKI</sequence>
<name>A0A060TEW2_BLAAD</name>
<feature type="domain" description="Ribosomal protein/NADH dehydrogenase" evidence="8">
    <location>
        <begin position="32"/>
        <end position="104"/>
    </location>
</feature>
<proteinExistence type="inferred from homology"/>
<dbReference type="Gene3D" id="3.40.30.10">
    <property type="entry name" value="Glutaredoxin"/>
    <property type="match status" value="1"/>
</dbReference>
<keyword evidence="3" id="KW-0689">Ribosomal protein</keyword>
<dbReference type="EMBL" id="HG937694">
    <property type="protein sequence ID" value="CDP37696.1"/>
    <property type="molecule type" value="Genomic_DNA"/>
</dbReference>
<dbReference type="FunFam" id="3.40.30.10:FF:000173">
    <property type="entry name" value="Mitochondrial 54S ribosomal protein"/>
    <property type="match status" value="1"/>
</dbReference>
<dbReference type="InterPro" id="IPR007741">
    <property type="entry name" value="Ribosomal_mL43/mS25/NADH_DH"/>
</dbReference>
<evidence type="ECO:0000256" key="2">
    <source>
        <dbReference type="ARBA" id="ARBA00006073"/>
    </source>
</evidence>
<dbReference type="InterPro" id="IPR039927">
    <property type="entry name" value="Ribosomal_mL43"/>
</dbReference>
<dbReference type="SUPFAM" id="SSF52833">
    <property type="entry name" value="Thioredoxin-like"/>
    <property type="match status" value="1"/>
</dbReference>
<evidence type="ECO:0000259" key="8">
    <source>
        <dbReference type="SMART" id="SM00916"/>
    </source>
</evidence>
<evidence type="ECO:0000256" key="1">
    <source>
        <dbReference type="ARBA" id="ARBA00004173"/>
    </source>
</evidence>
<keyword evidence="5" id="KW-0687">Ribonucleoprotein</keyword>
<comment type="similarity">
    <text evidence="2">Belongs to the mitochondrion-specific ribosomal protein mL43 family.</text>
</comment>
<dbReference type="PhylomeDB" id="A0A060TEW2"/>
<evidence type="ECO:0000256" key="5">
    <source>
        <dbReference type="ARBA" id="ARBA00023274"/>
    </source>
</evidence>
<dbReference type="AlphaFoldDB" id="A0A060TEW2"/>
<evidence type="ECO:0000256" key="4">
    <source>
        <dbReference type="ARBA" id="ARBA00023128"/>
    </source>
</evidence>